<reference evidence="4" key="1">
    <citation type="submission" date="2018-05" db="EMBL/GenBank/DDBJ databases">
        <authorList>
            <person name="Lanie J.A."/>
            <person name="Ng W.-L."/>
            <person name="Kazmierczak K.M."/>
            <person name="Andrzejewski T.M."/>
            <person name="Davidsen T.M."/>
            <person name="Wayne K.J."/>
            <person name="Tettelin H."/>
            <person name="Glass J.I."/>
            <person name="Rusch D."/>
            <person name="Podicherti R."/>
            <person name="Tsui H.-C.T."/>
            <person name="Winkler M.E."/>
        </authorList>
    </citation>
    <scope>NUCLEOTIDE SEQUENCE</scope>
</reference>
<dbReference type="EMBL" id="UINC01016362">
    <property type="protein sequence ID" value="SVA68175.1"/>
    <property type="molecule type" value="Genomic_DNA"/>
</dbReference>
<organism evidence="4">
    <name type="scientific">marine metagenome</name>
    <dbReference type="NCBI Taxonomy" id="408172"/>
    <lineage>
        <taxon>unclassified sequences</taxon>
        <taxon>metagenomes</taxon>
        <taxon>ecological metagenomes</taxon>
    </lineage>
</organism>
<dbReference type="Gene3D" id="3.30.160.20">
    <property type="match status" value="1"/>
</dbReference>
<dbReference type="NCBIfam" id="TIGR00020">
    <property type="entry name" value="prfB"/>
    <property type="match status" value="1"/>
</dbReference>
<dbReference type="FunFam" id="3.30.160.20:FF:000010">
    <property type="entry name" value="Peptide chain release factor 2"/>
    <property type="match status" value="1"/>
</dbReference>
<dbReference type="GO" id="GO:0005737">
    <property type="term" value="C:cytoplasm"/>
    <property type="evidence" value="ECO:0007669"/>
    <property type="project" value="InterPro"/>
</dbReference>
<dbReference type="SUPFAM" id="SSF75620">
    <property type="entry name" value="Release factor"/>
    <property type="match status" value="1"/>
</dbReference>
<proteinExistence type="inferred from homology"/>
<dbReference type="InterPro" id="IPR005139">
    <property type="entry name" value="PCRF"/>
</dbReference>
<dbReference type="PROSITE" id="PS00745">
    <property type="entry name" value="RF_PROK_I"/>
    <property type="match status" value="1"/>
</dbReference>
<evidence type="ECO:0000256" key="1">
    <source>
        <dbReference type="ARBA" id="ARBA00010835"/>
    </source>
</evidence>
<dbReference type="AlphaFoldDB" id="A0A381XTZ2"/>
<evidence type="ECO:0000259" key="3">
    <source>
        <dbReference type="PROSITE" id="PS00745"/>
    </source>
</evidence>
<accession>A0A381XTZ2</accession>
<dbReference type="InterPro" id="IPR000352">
    <property type="entry name" value="Pep_chain_release_fac_I"/>
</dbReference>
<dbReference type="SMART" id="SM00937">
    <property type="entry name" value="PCRF"/>
    <property type="match status" value="1"/>
</dbReference>
<dbReference type="PANTHER" id="PTHR43116">
    <property type="entry name" value="PEPTIDE CHAIN RELEASE FACTOR 2"/>
    <property type="match status" value="1"/>
</dbReference>
<dbReference type="InterPro" id="IPR004374">
    <property type="entry name" value="PrfB"/>
</dbReference>
<feature type="domain" description="Prokaryotic-type class I peptide chain release factors" evidence="3">
    <location>
        <begin position="189"/>
        <end position="205"/>
    </location>
</feature>
<evidence type="ECO:0000313" key="4">
    <source>
        <dbReference type="EMBL" id="SVA68175.1"/>
    </source>
</evidence>
<dbReference type="Gene3D" id="3.30.70.1660">
    <property type="match status" value="1"/>
</dbReference>
<keyword evidence="2" id="KW-0648">Protein biosynthesis</keyword>
<dbReference type="Pfam" id="PF00472">
    <property type="entry name" value="RF-1"/>
    <property type="match status" value="1"/>
</dbReference>
<dbReference type="GO" id="GO:0016149">
    <property type="term" value="F:translation release factor activity, codon specific"/>
    <property type="evidence" value="ECO:0007669"/>
    <property type="project" value="InterPro"/>
</dbReference>
<dbReference type="PANTHER" id="PTHR43116:SF3">
    <property type="entry name" value="CLASS I PEPTIDE CHAIN RELEASE FACTOR"/>
    <property type="match status" value="1"/>
</dbReference>
<comment type="similarity">
    <text evidence="1">Belongs to the prokaryotic/mitochondrial release factor family.</text>
</comment>
<dbReference type="Gene3D" id="1.20.58.410">
    <property type="entry name" value="Release factor"/>
    <property type="match status" value="1"/>
</dbReference>
<protein>
    <recommendedName>
        <fullName evidence="3">Prokaryotic-type class I peptide chain release factors domain-containing protein</fullName>
    </recommendedName>
</protein>
<dbReference type="Pfam" id="PF03462">
    <property type="entry name" value="PCRF"/>
    <property type="match status" value="1"/>
</dbReference>
<evidence type="ECO:0000256" key="2">
    <source>
        <dbReference type="ARBA" id="ARBA00022917"/>
    </source>
</evidence>
<dbReference type="InterPro" id="IPR045853">
    <property type="entry name" value="Pep_chain_release_fac_I_sf"/>
</dbReference>
<sequence length="313" mass="35087">MRARTRLESGINTVDIISRELDENVELLELGETEGADDVVVEAVSALKELAIRVEKARVHALLSGEVDGNDCYLEIHAGAGGTEAQDWAQMLQRMYSRWCEKRHYQLQLLEESFGEEAGIKSCIFLVKGLDAYGWLKTESGVHRLVRISPYDSSARRHTSFASVWVFPVIDDGIEIEIDEKDLRVDTYRASGAGGQHVNKTDSAVRITHLPTGISVQCQNDRSQHRNRAAAYDMLRARLYEAELRKREEAAKAEHDAKTDIGWGHQIRSYVLQPYQLVKDLRTDLETSNTQAVLDGDLDDFMAAALASLIDGK</sequence>
<name>A0A381XTZ2_9ZZZZ</name>
<gene>
    <name evidence="4" type="ORF">METZ01_LOCUS121029</name>
</gene>
<dbReference type="HAMAP" id="MF_00094">
    <property type="entry name" value="Rel_fac_2"/>
    <property type="match status" value="1"/>
</dbReference>